<keyword evidence="5" id="KW-1185">Reference proteome</keyword>
<comment type="caution">
    <text evidence="4">The sequence shown here is derived from an EMBL/GenBank/DDBJ whole genome shotgun (WGS) entry which is preliminary data.</text>
</comment>
<feature type="region of interest" description="Disordered" evidence="3">
    <location>
        <begin position="169"/>
        <end position="211"/>
    </location>
</feature>
<dbReference type="AlphaFoldDB" id="A0A068SD53"/>
<evidence type="ECO:0000313" key="4">
    <source>
        <dbReference type="EMBL" id="CDH59762.1"/>
    </source>
</evidence>
<keyword evidence="2" id="KW-0802">TPR repeat</keyword>
<feature type="compositionally biased region" description="Polar residues" evidence="3">
    <location>
        <begin position="183"/>
        <end position="195"/>
    </location>
</feature>
<dbReference type="OrthoDB" id="5328412at2759"/>
<organism evidence="4 5">
    <name type="scientific">Lichtheimia corymbifera JMRC:FSU:9682</name>
    <dbReference type="NCBI Taxonomy" id="1263082"/>
    <lineage>
        <taxon>Eukaryota</taxon>
        <taxon>Fungi</taxon>
        <taxon>Fungi incertae sedis</taxon>
        <taxon>Mucoromycota</taxon>
        <taxon>Mucoromycotina</taxon>
        <taxon>Mucoromycetes</taxon>
        <taxon>Mucorales</taxon>
        <taxon>Lichtheimiaceae</taxon>
        <taxon>Lichtheimia</taxon>
    </lineage>
</organism>
<dbReference type="VEuPathDB" id="FungiDB:LCOR_10567.1"/>
<evidence type="ECO:0000313" key="5">
    <source>
        <dbReference type="Proteomes" id="UP000027586"/>
    </source>
</evidence>
<reference evidence="4" key="1">
    <citation type="submission" date="2013-08" db="EMBL/GenBank/DDBJ databases">
        <title>Gene expansion shapes genome architecture in the human pathogen Lichtheimia corymbifera: an evolutionary genomics analysis in the ancient terrestrial Mucorales (Mucoromycotina).</title>
        <authorList>
            <person name="Schwartze V.U."/>
            <person name="Winter S."/>
            <person name="Shelest E."/>
            <person name="Marcet-Houben M."/>
            <person name="Horn F."/>
            <person name="Wehner S."/>
            <person name="Hoffmann K."/>
            <person name="Riege K."/>
            <person name="Sammeth M."/>
            <person name="Nowrousian M."/>
            <person name="Valiante V."/>
            <person name="Linde J."/>
            <person name="Jacobsen I.D."/>
            <person name="Marz M."/>
            <person name="Brakhage A.A."/>
            <person name="Gabaldon T."/>
            <person name="Bocker S."/>
            <person name="Voigt K."/>
        </authorList>
    </citation>
    <scope>NUCLEOTIDE SEQUENCE [LARGE SCALE GENOMIC DNA]</scope>
    <source>
        <strain evidence="4">FSU 9682</strain>
    </source>
</reference>
<evidence type="ECO:0008006" key="6">
    <source>
        <dbReference type="Google" id="ProtNLM"/>
    </source>
</evidence>
<dbReference type="SUPFAM" id="SSF48452">
    <property type="entry name" value="TPR-like"/>
    <property type="match status" value="2"/>
</dbReference>
<dbReference type="PANTHER" id="PTHR45586:SF1">
    <property type="entry name" value="LIPOPOLYSACCHARIDE ASSEMBLY PROTEIN B"/>
    <property type="match status" value="1"/>
</dbReference>
<keyword evidence="1" id="KW-0677">Repeat</keyword>
<gene>
    <name evidence="4" type="ORF">LCOR_10567.1</name>
</gene>
<protein>
    <recommendedName>
        <fullName evidence="6">TPR-like protein</fullName>
    </recommendedName>
</protein>
<accession>A0A068SD53</accession>
<dbReference type="Pfam" id="PF06552">
    <property type="entry name" value="TOM20_plant"/>
    <property type="match status" value="1"/>
</dbReference>
<dbReference type="PANTHER" id="PTHR45586">
    <property type="entry name" value="TPR REPEAT-CONTAINING PROTEIN PA4667"/>
    <property type="match status" value="1"/>
</dbReference>
<dbReference type="InterPro" id="IPR011990">
    <property type="entry name" value="TPR-like_helical_dom_sf"/>
</dbReference>
<dbReference type="Gene3D" id="1.25.40.10">
    <property type="entry name" value="Tetratricopeptide repeat domain"/>
    <property type="match status" value="2"/>
</dbReference>
<feature type="compositionally biased region" description="Basic residues" evidence="3">
    <location>
        <begin position="1"/>
        <end position="19"/>
    </location>
</feature>
<evidence type="ECO:0000256" key="3">
    <source>
        <dbReference type="SAM" id="MobiDB-lite"/>
    </source>
</evidence>
<proteinExistence type="predicted"/>
<name>A0A068SD53_9FUNG</name>
<evidence type="ECO:0000256" key="1">
    <source>
        <dbReference type="ARBA" id="ARBA00022737"/>
    </source>
</evidence>
<dbReference type="Proteomes" id="UP000027586">
    <property type="component" value="Unassembled WGS sequence"/>
</dbReference>
<sequence>MSRPQQRKLPKTKTPKKKQKEPETFDEFLSEGITCEEQGERYATGERAQRNYEKAATMYSKASALNDKDADCVYNWGRVLYILVGFYPAHATPEEKLKTLDQSIEKFRRALSLDSTKTDAHFNLGQALHMRSELLQDTTEIANSYTQSATALQEAISIFESVYAVQEKEYNDQHASPSKDNDDNVQSTTPSSENEPSNKNDTKDDEYTTVTEVEPTTAYSLIDTLVSLADAMTTMASMLASYQSAVDLYSRARKHLSQAEKWLMVGTSTEDKEHKQARIQISLKEAQNLSSQAERSFLATNKVDHRLFNQAVDQLDKVLEHVDSQHVETHCDRGDILSTFGDHLCKEANAHHQSLDPETTGKSVWHIYSQADKSFKAALEKEPKNMSILNKLGDLSMSRARLEIPVAERNRSQLIKNAEFYFKRAVETDRQVLTTGWIGWAYSTWALEQWTKVQGQKNEASRIMKTWIKRGGCSDLFAELTEDTDAIDQDFLEWVNESFFDEEEEETSDEE</sequence>
<dbReference type="InterPro" id="IPR051012">
    <property type="entry name" value="CellSynth/LPSAsmb/PSIAsmb"/>
</dbReference>
<feature type="compositionally biased region" description="Basic and acidic residues" evidence="3">
    <location>
        <begin position="196"/>
        <end position="206"/>
    </location>
</feature>
<feature type="region of interest" description="Disordered" evidence="3">
    <location>
        <begin position="1"/>
        <end position="25"/>
    </location>
</feature>
<dbReference type="EMBL" id="CBTN010000075">
    <property type="protein sequence ID" value="CDH59762.1"/>
    <property type="molecule type" value="Genomic_DNA"/>
</dbReference>
<feature type="compositionally biased region" description="Basic and acidic residues" evidence="3">
    <location>
        <begin position="169"/>
        <end position="182"/>
    </location>
</feature>
<evidence type="ECO:0000256" key="2">
    <source>
        <dbReference type="ARBA" id="ARBA00022803"/>
    </source>
</evidence>